<evidence type="ECO:0000256" key="1">
    <source>
        <dbReference type="SAM" id="Phobius"/>
    </source>
</evidence>
<evidence type="ECO:0000313" key="3">
    <source>
        <dbReference type="Proteomes" id="UP000887566"/>
    </source>
</evidence>
<dbReference type="WBParaSite" id="PSAMB.scaffold573size46772.g7058.t1">
    <property type="protein sequence ID" value="PSAMB.scaffold573size46772.g7058.t1"/>
    <property type="gene ID" value="PSAMB.scaffold573size46772.g7058"/>
</dbReference>
<reference evidence="4" key="1">
    <citation type="submission" date="2022-11" db="UniProtKB">
        <authorList>
            <consortium name="WormBaseParasite"/>
        </authorList>
    </citation>
    <scope>IDENTIFICATION</scope>
</reference>
<dbReference type="AlphaFoldDB" id="A0A914X2F4"/>
<organism evidence="3 4">
    <name type="scientific">Plectus sambesii</name>
    <dbReference type="NCBI Taxonomy" id="2011161"/>
    <lineage>
        <taxon>Eukaryota</taxon>
        <taxon>Metazoa</taxon>
        <taxon>Ecdysozoa</taxon>
        <taxon>Nematoda</taxon>
        <taxon>Chromadorea</taxon>
        <taxon>Plectida</taxon>
        <taxon>Plectina</taxon>
        <taxon>Plectoidea</taxon>
        <taxon>Plectidae</taxon>
        <taxon>Plectus</taxon>
    </lineage>
</organism>
<keyword evidence="1" id="KW-1133">Transmembrane helix</keyword>
<dbReference type="Proteomes" id="UP000887566">
    <property type="component" value="Unplaced"/>
</dbReference>
<keyword evidence="1" id="KW-0472">Membrane</keyword>
<feature type="signal peptide" evidence="2">
    <location>
        <begin position="1"/>
        <end position="24"/>
    </location>
</feature>
<sequence length="158" mass="17008">MVVRVTKAAQIAMLAFVYCGLVSAAPVENGCHDNETIASQSFGQILIDKVETIPLKAIEFVTDHVLGLVVAAIVSAIVGVFKEQIFNRLRTCIQWCTRALCSASALGVRNSALRQQLLQDHSTLDQTLEQGDMLCRLDTTDTAPISSSLMAASTLPSE</sequence>
<keyword evidence="3" id="KW-1185">Reference proteome</keyword>
<feature type="chain" id="PRO_5037019591" evidence="2">
    <location>
        <begin position="25"/>
        <end position="158"/>
    </location>
</feature>
<feature type="transmembrane region" description="Helical" evidence="1">
    <location>
        <begin position="64"/>
        <end position="81"/>
    </location>
</feature>
<name>A0A914X2F4_9BILA</name>
<evidence type="ECO:0000256" key="2">
    <source>
        <dbReference type="SAM" id="SignalP"/>
    </source>
</evidence>
<proteinExistence type="predicted"/>
<evidence type="ECO:0000313" key="4">
    <source>
        <dbReference type="WBParaSite" id="PSAMB.scaffold573size46772.g7058.t1"/>
    </source>
</evidence>
<keyword evidence="1" id="KW-0812">Transmembrane</keyword>
<keyword evidence="2" id="KW-0732">Signal</keyword>
<protein>
    <submittedName>
        <fullName evidence="4">Uncharacterized protein</fullName>
    </submittedName>
</protein>
<accession>A0A914X2F4</accession>